<dbReference type="InterPro" id="IPR055170">
    <property type="entry name" value="GFO_IDH_MocA-like_dom"/>
</dbReference>
<dbReference type="PANTHER" id="PTHR22604:SF105">
    <property type="entry name" value="TRANS-1,2-DIHYDROBENZENE-1,2-DIOL DEHYDROGENASE"/>
    <property type="match status" value="1"/>
</dbReference>
<organism evidence="8 9">
    <name type="scientific">Hypocrea jecorina (strain ATCC 56765 / BCRC 32924 / NRRL 11460 / Rut C-30)</name>
    <name type="common">Trichoderma reesei</name>
    <dbReference type="NCBI Taxonomy" id="1344414"/>
    <lineage>
        <taxon>Eukaryota</taxon>
        <taxon>Fungi</taxon>
        <taxon>Dikarya</taxon>
        <taxon>Ascomycota</taxon>
        <taxon>Pezizomycotina</taxon>
        <taxon>Sordariomycetes</taxon>
        <taxon>Hypocreomycetidae</taxon>
        <taxon>Hypocreales</taxon>
        <taxon>Hypocreaceae</taxon>
        <taxon>Trichoderma</taxon>
    </lineage>
</organism>
<evidence type="ECO:0000313" key="9">
    <source>
        <dbReference type="Proteomes" id="UP000024376"/>
    </source>
</evidence>
<dbReference type="Proteomes" id="UP000024376">
    <property type="component" value="Unassembled WGS sequence"/>
</dbReference>
<dbReference type="InterPro" id="IPR050984">
    <property type="entry name" value="Gfo/Idh/MocA_domain"/>
</dbReference>
<dbReference type="GO" id="GO:0000166">
    <property type="term" value="F:nucleotide binding"/>
    <property type="evidence" value="ECO:0007669"/>
    <property type="project" value="InterPro"/>
</dbReference>
<dbReference type="Gene3D" id="3.30.360.10">
    <property type="entry name" value="Dihydrodipicolinate Reductase, domain 2"/>
    <property type="match status" value="1"/>
</dbReference>
<dbReference type="EMBL" id="KI911143">
    <property type="protein sequence ID" value="ETS03584.1"/>
    <property type="molecule type" value="Genomic_DNA"/>
</dbReference>
<protein>
    <recommendedName>
        <fullName evidence="3">D-xylose 1-dehydrogenase (NADP(+), D-xylono-1,5-lactone-forming)</fullName>
        <ecNumber evidence="3">1.1.1.179</ecNumber>
    </recommendedName>
    <alternativeName>
        <fullName evidence="4">D-xylose-NADP dehydrogenase</fullName>
    </alternativeName>
</protein>
<sequence length="406" mass="45656">MALVSRIWGCFNPPTPPKSSDAIRFGVLGAAGIAPLALFNPAKSHPEVIIQAISARDRKKAEEYAKSHSIPEVKDTYQEILDDPNIDAVFIPLPNGLHFEWAVRAIRAGKHVLLEKPSVSNSTEAEILFNLPELDAPNAPVLLEAFHSRFYPSWALFRSLVEPSEIEHVETRSMIPWWASSKDQIHFNYALSGGSIMAMGTYNLAALRLLFGESPEECLSCDVKAYTDGIHDKCDYEFKATFRFPGGRTGVASSTLMGETIIKPSWVTVTTKQVPFPNVNLPAGQQQFQRRELTLQGLVHGVFWHRIDIKEMNEIRSKDGSVVKAWTKATSRKAYTWKEAGGEFADLPGEAHWMSYRHQLEQFVNRIKGRKTQHWVDREDSIAQMKMVDMAYERSGLGPRPASSFR</sequence>
<keyword evidence="2" id="KW-0560">Oxidoreductase</keyword>
<dbReference type="InterPro" id="IPR036291">
    <property type="entry name" value="NAD(P)-bd_dom_sf"/>
</dbReference>
<evidence type="ECO:0000313" key="8">
    <source>
        <dbReference type="EMBL" id="ETS03584.1"/>
    </source>
</evidence>
<dbReference type="KEGG" id="trr:M419DRAFT_34425"/>
<name>A0A024SE19_HYPJR</name>
<accession>A0A024SE19</accession>
<evidence type="ECO:0000259" key="7">
    <source>
        <dbReference type="Pfam" id="PF22725"/>
    </source>
</evidence>
<dbReference type="Pfam" id="PF22725">
    <property type="entry name" value="GFO_IDH_MocA_C3"/>
    <property type="match status" value="1"/>
</dbReference>
<dbReference type="Gene3D" id="3.40.50.720">
    <property type="entry name" value="NAD(P)-binding Rossmann-like Domain"/>
    <property type="match status" value="1"/>
</dbReference>
<evidence type="ECO:0000256" key="2">
    <source>
        <dbReference type="ARBA" id="ARBA00023002"/>
    </source>
</evidence>
<evidence type="ECO:0000256" key="5">
    <source>
        <dbReference type="ARBA" id="ARBA00049233"/>
    </source>
</evidence>
<dbReference type="InterPro" id="IPR000683">
    <property type="entry name" value="Gfo/Idh/MocA-like_OxRdtase_N"/>
</dbReference>
<reference evidence="9" key="1">
    <citation type="journal article" date="2013" name="Ind. Biotechnol.">
        <title>Comparative genomics analysis of Trichoderma reesei strains.</title>
        <authorList>
            <person name="Koike H."/>
            <person name="Aerts A."/>
            <person name="LaButti K."/>
            <person name="Grigoriev I.V."/>
            <person name="Baker S.E."/>
        </authorList>
    </citation>
    <scope>NUCLEOTIDE SEQUENCE [LARGE SCALE GENOMIC DNA]</scope>
    <source>
        <strain evidence="9">ATCC 56765 / BCRC 32924 / NRRL 11460 / Rut C-30</strain>
    </source>
</reference>
<proteinExistence type="inferred from homology"/>
<dbReference type="GO" id="GO:0047837">
    <property type="term" value="F:D-xylose 1-dehydrogenase (NADP+) activity"/>
    <property type="evidence" value="ECO:0007669"/>
    <property type="project" value="UniProtKB-EC"/>
</dbReference>
<dbReference type="PANTHER" id="PTHR22604">
    <property type="entry name" value="OXIDOREDUCTASES"/>
    <property type="match status" value="1"/>
</dbReference>
<dbReference type="SUPFAM" id="SSF51735">
    <property type="entry name" value="NAD(P)-binding Rossmann-fold domains"/>
    <property type="match status" value="1"/>
</dbReference>
<dbReference type="SUPFAM" id="SSF55347">
    <property type="entry name" value="Glyceraldehyde-3-phosphate dehydrogenase-like, C-terminal domain"/>
    <property type="match status" value="1"/>
</dbReference>
<gene>
    <name evidence="8" type="ORF">M419DRAFT_34425</name>
</gene>
<dbReference type="OrthoDB" id="6417021at2759"/>
<feature type="domain" description="GFO/IDH/MocA-like oxidoreductase" evidence="7">
    <location>
        <begin position="165"/>
        <end position="255"/>
    </location>
</feature>
<evidence type="ECO:0000259" key="6">
    <source>
        <dbReference type="Pfam" id="PF01408"/>
    </source>
</evidence>
<evidence type="ECO:0000256" key="1">
    <source>
        <dbReference type="ARBA" id="ARBA00010928"/>
    </source>
</evidence>
<dbReference type="EC" id="1.1.1.179" evidence="3"/>
<dbReference type="AlphaFoldDB" id="A0A024SE19"/>
<dbReference type="Pfam" id="PF01408">
    <property type="entry name" value="GFO_IDH_MocA"/>
    <property type="match status" value="1"/>
</dbReference>
<evidence type="ECO:0000256" key="4">
    <source>
        <dbReference type="ARBA" id="ARBA00042988"/>
    </source>
</evidence>
<comment type="similarity">
    <text evidence="1">Belongs to the Gfo/Idh/MocA family.</text>
</comment>
<comment type="catalytic activity">
    <reaction evidence="5">
        <text>D-xylose + NADP(+) = D-xylono-1,5-lactone + NADPH + H(+)</text>
        <dbReference type="Rhea" id="RHEA:22000"/>
        <dbReference type="ChEBI" id="CHEBI:15378"/>
        <dbReference type="ChEBI" id="CHEBI:15867"/>
        <dbReference type="ChEBI" id="CHEBI:53455"/>
        <dbReference type="ChEBI" id="CHEBI:57783"/>
        <dbReference type="ChEBI" id="CHEBI:58349"/>
        <dbReference type="EC" id="1.1.1.179"/>
    </reaction>
</comment>
<evidence type="ECO:0000256" key="3">
    <source>
        <dbReference type="ARBA" id="ARBA00038984"/>
    </source>
</evidence>
<dbReference type="HOGENOM" id="CLU_023194_5_2_1"/>
<feature type="domain" description="Gfo/Idh/MocA-like oxidoreductase N-terminal" evidence="6">
    <location>
        <begin position="23"/>
        <end position="130"/>
    </location>
</feature>